<dbReference type="InterPro" id="IPR002125">
    <property type="entry name" value="CMP_dCMP_dom"/>
</dbReference>
<feature type="active site" description="Proton donor" evidence="7">
    <location>
        <position position="61"/>
    </location>
</feature>
<keyword evidence="2 7" id="KW-0819">tRNA processing</keyword>
<comment type="caution">
    <text evidence="9">The sequence shown here is derived from an EMBL/GenBank/DDBJ whole genome shotgun (WGS) entry which is preliminary data.</text>
</comment>
<dbReference type="InterPro" id="IPR016193">
    <property type="entry name" value="Cytidine_deaminase-like"/>
</dbReference>
<dbReference type="GO" id="GO:0008270">
    <property type="term" value="F:zinc ion binding"/>
    <property type="evidence" value="ECO:0007669"/>
    <property type="project" value="UniProtKB-UniRule"/>
</dbReference>
<evidence type="ECO:0000256" key="7">
    <source>
        <dbReference type="HAMAP-Rule" id="MF_00972"/>
    </source>
</evidence>
<dbReference type="Gene3D" id="3.40.140.10">
    <property type="entry name" value="Cytidine Deaminase, domain 2"/>
    <property type="match status" value="1"/>
</dbReference>
<dbReference type="Pfam" id="PF00383">
    <property type="entry name" value="dCMP_cyt_deam_1"/>
    <property type="match status" value="1"/>
</dbReference>
<feature type="domain" description="CMP/dCMP-type deaminase" evidence="8">
    <location>
        <begin position="8"/>
        <end position="137"/>
    </location>
</feature>
<dbReference type="InterPro" id="IPR016192">
    <property type="entry name" value="APOBEC/CMP_deaminase_Zn-bd"/>
</dbReference>
<dbReference type="PANTHER" id="PTHR11079">
    <property type="entry name" value="CYTOSINE DEAMINASE FAMILY MEMBER"/>
    <property type="match status" value="1"/>
</dbReference>
<dbReference type="HAMAP" id="MF_00972">
    <property type="entry name" value="tRNA_aden_deaminase"/>
    <property type="match status" value="1"/>
</dbReference>
<evidence type="ECO:0000256" key="2">
    <source>
        <dbReference type="ARBA" id="ARBA00022694"/>
    </source>
</evidence>
<comment type="cofactor">
    <cofactor evidence="7">
        <name>Zn(2+)</name>
        <dbReference type="ChEBI" id="CHEBI:29105"/>
    </cofactor>
    <text evidence="7">Binds 1 zinc ion per subunit.</text>
</comment>
<reference evidence="9 10" key="1">
    <citation type="submission" date="2019-08" db="EMBL/GenBank/DDBJ databases">
        <title>In-depth cultivation of the pig gut microbiome towards novel bacterial diversity and tailored functional studies.</title>
        <authorList>
            <person name="Wylensek D."/>
            <person name="Hitch T.C.A."/>
            <person name="Clavel T."/>
        </authorList>
    </citation>
    <scope>NUCLEOTIDE SEQUENCE [LARGE SCALE GENOMIC DNA]</scope>
    <source>
        <strain evidence="9 10">WCA-SAB-591-4A-A</strain>
    </source>
</reference>
<evidence type="ECO:0000256" key="3">
    <source>
        <dbReference type="ARBA" id="ARBA00022723"/>
    </source>
</evidence>
<name>A0A6N7XE57_9FIRM</name>
<evidence type="ECO:0000313" key="9">
    <source>
        <dbReference type="EMBL" id="MST62976.1"/>
    </source>
</evidence>
<dbReference type="PANTHER" id="PTHR11079:SF179">
    <property type="entry name" value="TRNA(ADENINE(34)) DEAMINASE, CHLOROPLASTIC"/>
    <property type="match status" value="1"/>
</dbReference>
<proteinExistence type="inferred from homology"/>
<comment type="subunit">
    <text evidence="7">Homodimer.</text>
</comment>
<comment type="similarity">
    <text evidence="1">Belongs to the cytidine and deoxycytidylate deaminase family. ADAT2 subfamily.</text>
</comment>
<accession>A0A6N7XE57</accession>
<feature type="binding site" evidence="7">
    <location>
        <position position="89"/>
    </location>
    <ligand>
        <name>Zn(2+)</name>
        <dbReference type="ChEBI" id="CHEBI:29105"/>
        <note>catalytic</note>
    </ligand>
</feature>
<evidence type="ECO:0000256" key="5">
    <source>
        <dbReference type="ARBA" id="ARBA00022833"/>
    </source>
</evidence>
<evidence type="ECO:0000256" key="1">
    <source>
        <dbReference type="ARBA" id="ARBA00010669"/>
    </source>
</evidence>
<dbReference type="EC" id="3.5.4.33" evidence="7"/>
<dbReference type="AlphaFoldDB" id="A0A6N7XE57"/>
<gene>
    <name evidence="7" type="primary">tadA</name>
    <name evidence="9" type="ORF">FYJ71_08325</name>
</gene>
<sequence>MCFKEFDEKTKYFMSEALLEAQKAYDRGETPIGAVVVCNGEIVGRGYNKVETSNNPLNHAEMVAIEEACDKLGRWRLFDCEIYVTMEPCVMCAGAIVNSRIKKIYIGARHLKNHVVDKHNEFKREIYDDNKVIFEFGIMGEECSNILNEFFKKRRSEKK</sequence>
<dbReference type="GO" id="GO:0052717">
    <property type="term" value="F:tRNA-specific adenosine-34 deaminase activity"/>
    <property type="evidence" value="ECO:0007669"/>
    <property type="project" value="UniProtKB-UniRule"/>
</dbReference>
<dbReference type="CDD" id="cd01285">
    <property type="entry name" value="nucleoside_deaminase"/>
    <property type="match status" value="1"/>
</dbReference>
<dbReference type="InterPro" id="IPR028883">
    <property type="entry name" value="tRNA_aden_deaminase"/>
</dbReference>
<dbReference type="SUPFAM" id="SSF53927">
    <property type="entry name" value="Cytidine deaminase-like"/>
    <property type="match status" value="1"/>
</dbReference>
<evidence type="ECO:0000256" key="4">
    <source>
        <dbReference type="ARBA" id="ARBA00022801"/>
    </source>
</evidence>
<comment type="catalytic activity">
    <reaction evidence="6 7">
        <text>adenosine(34) in tRNA + H2O + H(+) = inosine(34) in tRNA + NH4(+)</text>
        <dbReference type="Rhea" id="RHEA:43168"/>
        <dbReference type="Rhea" id="RHEA-COMP:10373"/>
        <dbReference type="Rhea" id="RHEA-COMP:10374"/>
        <dbReference type="ChEBI" id="CHEBI:15377"/>
        <dbReference type="ChEBI" id="CHEBI:15378"/>
        <dbReference type="ChEBI" id="CHEBI:28938"/>
        <dbReference type="ChEBI" id="CHEBI:74411"/>
        <dbReference type="ChEBI" id="CHEBI:82852"/>
        <dbReference type="EC" id="3.5.4.33"/>
    </reaction>
</comment>
<organism evidence="9 10">
    <name type="scientific">Peptostreptococcus porci</name>
    <dbReference type="NCBI Taxonomy" id="2652282"/>
    <lineage>
        <taxon>Bacteria</taxon>
        <taxon>Bacillati</taxon>
        <taxon>Bacillota</taxon>
        <taxon>Clostridia</taxon>
        <taxon>Peptostreptococcales</taxon>
        <taxon>Peptostreptococcaceae</taxon>
        <taxon>Peptostreptococcus</taxon>
    </lineage>
</organism>
<dbReference type="Proteomes" id="UP000440713">
    <property type="component" value="Unassembled WGS sequence"/>
</dbReference>
<keyword evidence="10" id="KW-1185">Reference proteome</keyword>
<evidence type="ECO:0000313" key="10">
    <source>
        <dbReference type="Proteomes" id="UP000440713"/>
    </source>
</evidence>
<feature type="binding site" evidence="7">
    <location>
        <position position="92"/>
    </location>
    <ligand>
        <name>Zn(2+)</name>
        <dbReference type="ChEBI" id="CHEBI:29105"/>
        <note>catalytic</note>
    </ligand>
</feature>
<dbReference type="PROSITE" id="PS51747">
    <property type="entry name" value="CYT_DCMP_DEAMINASES_2"/>
    <property type="match status" value="1"/>
</dbReference>
<evidence type="ECO:0000259" key="8">
    <source>
        <dbReference type="PROSITE" id="PS51747"/>
    </source>
</evidence>
<dbReference type="RefSeq" id="WP_154538448.1">
    <property type="nucleotide sequence ID" value="NZ_VUNE01000004.1"/>
</dbReference>
<keyword evidence="3 7" id="KW-0479">Metal-binding</keyword>
<dbReference type="PROSITE" id="PS00903">
    <property type="entry name" value="CYT_DCMP_DEAMINASES_1"/>
    <property type="match status" value="1"/>
</dbReference>
<protein>
    <recommendedName>
        <fullName evidence="7">tRNA-specific adenosine deaminase</fullName>
        <ecNumber evidence="7">3.5.4.33</ecNumber>
    </recommendedName>
</protein>
<evidence type="ECO:0000256" key="6">
    <source>
        <dbReference type="ARBA" id="ARBA00048045"/>
    </source>
</evidence>
<feature type="binding site" evidence="7">
    <location>
        <position position="59"/>
    </location>
    <ligand>
        <name>Zn(2+)</name>
        <dbReference type="ChEBI" id="CHEBI:29105"/>
        <note>catalytic</note>
    </ligand>
</feature>
<dbReference type="EMBL" id="VUNE01000004">
    <property type="protein sequence ID" value="MST62976.1"/>
    <property type="molecule type" value="Genomic_DNA"/>
</dbReference>
<keyword evidence="4 7" id="KW-0378">Hydrolase</keyword>
<dbReference type="GO" id="GO:0002100">
    <property type="term" value="P:tRNA wobble adenosine to inosine editing"/>
    <property type="evidence" value="ECO:0007669"/>
    <property type="project" value="UniProtKB-UniRule"/>
</dbReference>
<comment type="function">
    <text evidence="7">Catalyzes the deamination of adenosine to inosine at the wobble position 34 of tRNA(Arg2).</text>
</comment>
<keyword evidence="5 7" id="KW-0862">Zinc</keyword>